<dbReference type="Pfam" id="PF07228">
    <property type="entry name" value="SpoIIE"/>
    <property type="match status" value="1"/>
</dbReference>
<evidence type="ECO:0000259" key="2">
    <source>
        <dbReference type="SMART" id="SM00331"/>
    </source>
</evidence>
<dbReference type="PATRIC" id="fig|1961.12.peg.4163"/>
<dbReference type="PANTHER" id="PTHR43156">
    <property type="entry name" value="STAGE II SPORULATION PROTEIN E-RELATED"/>
    <property type="match status" value="1"/>
</dbReference>
<reference evidence="4" key="1">
    <citation type="submission" date="2015-07" db="EMBL/GenBank/DDBJ databases">
        <authorList>
            <consortium name="Consortium for Microbial Forensics and Genomics (microFORGE)"/>
            <person name="Knight B.M."/>
            <person name="Roberts D.P."/>
            <person name="Lin D."/>
            <person name="Hari K."/>
            <person name="Fletcher J."/>
            <person name="Melcher U."/>
            <person name="Blagden T."/>
            <person name="Winegar R.A."/>
        </authorList>
    </citation>
    <scope>NUCLEOTIDE SEQUENCE [LARGE SCALE GENOMIC DNA]</scope>
    <source>
        <strain evidence="4">NRRL B-1447</strain>
    </source>
</reference>
<dbReference type="PANTHER" id="PTHR43156:SF2">
    <property type="entry name" value="STAGE II SPORULATION PROTEIN E"/>
    <property type="match status" value="1"/>
</dbReference>
<dbReference type="InterPro" id="IPR001932">
    <property type="entry name" value="PPM-type_phosphatase-like_dom"/>
</dbReference>
<organism evidence="3 4">
    <name type="scientific">Streptomyces virginiae</name>
    <name type="common">Streptomyces cinnamonensis</name>
    <dbReference type="NCBI Taxonomy" id="1961"/>
    <lineage>
        <taxon>Bacteria</taxon>
        <taxon>Bacillati</taxon>
        <taxon>Actinomycetota</taxon>
        <taxon>Actinomycetes</taxon>
        <taxon>Kitasatosporales</taxon>
        <taxon>Streptomycetaceae</taxon>
        <taxon>Streptomyces</taxon>
    </lineage>
</organism>
<evidence type="ECO:0000313" key="4">
    <source>
        <dbReference type="Proteomes" id="UP000037084"/>
    </source>
</evidence>
<proteinExistence type="predicted"/>
<name>A0A0L8MIG4_STRVG</name>
<comment type="caution">
    <text evidence="3">The sequence shown here is derived from an EMBL/GenBank/DDBJ whole genome shotgun (WGS) entry which is preliminary data.</text>
</comment>
<protein>
    <submittedName>
        <fullName evidence="3">Serine/threonine protein phosphatase</fullName>
    </submittedName>
</protein>
<dbReference type="SMART" id="SM00331">
    <property type="entry name" value="PP2C_SIG"/>
    <property type="match status" value="1"/>
</dbReference>
<keyword evidence="1" id="KW-0378">Hydrolase</keyword>
<dbReference type="SUPFAM" id="SSF81606">
    <property type="entry name" value="PP2C-like"/>
    <property type="match status" value="1"/>
</dbReference>
<gene>
    <name evidence="3" type="ORF">ADK75_18290</name>
</gene>
<dbReference type="AlphaFoldDB" id="A0A0L8MIG4"/>
<dbReference type="GO" id="GO:0016791">
    <property type="term" value="F:phosphatase activity"/>
    <property type="evidence" value="ECO:0007669"/>
    <property type="project" value="TreeGrafter"/>
</dbReference>
<dbReference type="Proteomes" id="UP000037084">
    <property type="component" value="Unassembled WGS sequence"/>
</dbReference>
<dbReference type="InterPro" id="IPR036457">
    <property type="entry name" value="PPM-type-like_dom_sf"/>
</dbReference>
<dbReference type="InterPro" id="IPR052016">
    <property type="entry name" value="Bact_Sigma-Reg"/>
</dbReference>
<evidence type="ECO:0000313" key="3">
    <source>
        <dbReference type="EMBL" id="KOG50188.1"/>
    </source>
</evidence>
<accession>A0A0L8MIG4</accession>
<feature type="domain" description="PPM-type phosphatase" evidence="2">
    <location>
        <begin position="175"/>
        <end position="396"/>
    </location>
</feature>
<dbReference type="Gene3D" id="3.60.40.10">
    <property type="entry name" value="PPM-type phosphatase domain"/>
    <property type="match status" value="1"/>
</dbReference>
<sequence length="398" mass="42468">MDDADFGRLMRTLLRDSHRVGPDGLPALIDAAARSMDLLGAEIFLADVQQTRLIPLPPPAPTRAPDGREPGLPVEGTLAGWAYRTGSPRLTTGSEPGVWLPLAHGVERLGVLRLAARALDPAALEQCEALASLTGQFLASVSGFSDTILRGTRIRPMSLQGELAWAFMPPRTIGSREATSSAALEPAYRIGGDAFDHTLTADTLHVAVIDAMGHDLASGLCAAVALAGCRSTRRDGGNLADITAAVDEALGTWLPGRLLTAVFADLDLVSGVLTWVNRGHPAPLVIRHQHVVPDALQRPAQLPLGIGRRDTPHTPSVIHRAQLERGDRILIHTDGVTDARSPAGELFGEERLIDTVVRATAAGEAAPEALRRLIRDILDHQHGRLTDDATILLAEWHP</sequence>
<dbReference type="OrthoDB" id="4935951at2"/>
<evidence type="ECO:0000256" key="1">
    <source>
        <dbReference type="ARBA" id="ARBA00022801"/>
    </source>
</evidence>
<dbReference type="RefSeq" id="WP_053172340.1">
    <property type="nucleotide sequence ID" value="NZ_LGUV01000233.1"/>
</dbReference>
<dbReference type="EMBL" id="LGUV01000233">
    <property type="protein sequence ID" value="KOG50188.1"/>
    <property type="molecule type" value="Genomic_DNA"/>
</dbReference>